<dbReference type="PANTHER" id="PTHR42794:SF2">
    <property type="entry name" value="ABC TRANSPORTER ATP-BINDING PROTEIN"/>
    <property type="match status" value="1"/>
</dbReference>
<evidence type="ECO:0000259" key="6">
    <source>
        <dbReference type="PROSITE" id="PS50893"/>
    </source>
</evidence>
<dbReference type="AlphaFoldDB" id="A0A1I1WAD5"/>
<organism evidence="7 8">
    <name type="scientific">Roseivivax sediminis</name>
    <dbReference type="NCBI Taxonomy" id="936889"/>
    <lineage>
        <taxon>Bacteria</taxon>
        <taxon>Pseudomonadati</taxon>
        <taxon>Pseudomonadota</taxon>
        <taxon>Alphaproteobacteria</taxon>
        <taxon>Rhodobacterales</taxon>
        <taxon>Roseobacteraceae</taxon>
        <taxon>Roseivivax</taxon>
    </lineage>
</organism>
<dbReference type="SMART" id="SM00382">
    <property type="entry name" value="AAA"/>
    <property type="match status" value="1"/>
</dbReference>
<feature type="region of interest" description="Disordered" evidence="5">
    <location>
        <begin position="257"/>
        <end position="289"/>
    </location>
</feature>
<keyword evidence="8" id="KW-1185">Reference proteome</keyword>
<proteinExistence type="inferred from homology"/>
<evidence type="ECO:0000256" key="4">
    <source>
        <dbReference type="ARBA" id="ARBA00022840"/>
    </source>
</evidence>
<name>A0A1I1WAD5_9RHOB</name>
<evidence type="ECO:0000256" key="3">
    <source>
        <dbReference type="ARBA" id="ARBA00022741"/>
    </source>
</evidence>
<dbReference type="EMBL" id="FOMS01000004">
    <property type="protein sequence ID" value="SFD92165.1"/>
    <property type="molecule type" value="Genomic_DNA"/>
</dbReference>
<keyword evidence="3" id="KW-0547">Nucleotide-binding</keyword>
<dbReference type="GO" id="GO:0005524">
    <property type="term" value="F:ATP binding"/>
    <property type="evidence" value="ECO:0007669"/>
    <property type="project" value="UniProtKB-KW"/>
</dbReference>
<feature type="domain" description="ABC transporter" evidence="6">
    <location>
        <begin position="3"/>
        <end position="235"/>
    </location>
</feature>
<dbReference type="InterPro" id="IPR003593">
    <property type="entry name" value="AAA+_ATPase"/>
</dbReference>
<dbReference type="PROSITE" id="PS00211">
    <property type="entry name" value="ABC_TRANSPORTER_1"/>
    <property type="match status" value="1"/>
</dbReference>
<dbReference type="RefSeq" id="WP_149755454.1">
    <property type="nucleotide sequence ID" value="NZ_FOMS01000004.1"/>
</dbReference>
<dbReference type="FunFam" id="3.40.50.300:FF:000134">
    <property type="entry name" value="Iron-enterobactin ABC transporter ATP-binding protein"/>
    <property type="match status" value="1"/>
</dbReference>
<dbReference type="PANTHER" id="PTHR42794">
    <property type="entry name" value="HEMIN IMPORT ATP-BINDING PROTEIN HMUV"/>
    <property type="match status" value="1"/>
</dbReference>
<dbReference type="Pfam" id="PF00005">
    <property type="entry name" value="ABC_tran"/>
    <property type="match status" value="1"/>
</dbReference>
<evidence type="ECO:0000256" key="5">
    <source>
        <dbReference type="SAM" id="MobiDB-lite"/>
    </source>
</evidence>
<dbReference type="InterPro" id="IPR003439">
    <property type="entry name" value="ABC_transporter-like_ATP-bd"/>
</dbReference>
<evidence type="ECO:0000256" key="2">
    <source>
        <dbReference type="ARBA" id="ARBA00022448"/>
    </source>
</evidence>
<reference evidence="7 8" key="1">
    <citation type="submission" date="2016-10" db="EMBL/GenBank/DDBJ databases">
        <authorList>
            <person name="Varghese N."/>
            <person name="Submissions S."/>
        </authorList>
    </citation>
    <scope>NUCLEOTIDE SEQUENCE [LARGE SCALE GENOMIC DNA]</scope>
    <source>
        <strain evidence="8">YIM D21,KCTC 23444,ACCC 10710</strain>
    </source>
</reference>
<dbReference type="PROSITE" id="PS50893">
    <property type="entry name" value="ABC_TRANSPORTER_2"/>
    <property type="match status" value="1"/>
</dbReference>
<keyword evidence="2" id="KW-0813">Transport</keyword>
<accession>A0A1I1WAD5</accession>
<comment type="similarity">
    <text evidence="1">Belongs to the ABC transporter superfamily.</text>
</comment>
<gene>
    <name evidence="7" type="ORF">SAMN04515678_104219</name>
</gene>
<evidence type="ECO:0000256" key="1">
    <source>
        <dbReference type="ARBA" id="ARBA00005417"/>
    </source>
</evidence>
<dbReference type="CDD" id="cd03214">
    <property type="entry name" value="ABC_Iron-Siderophores_B12_Hemin"/>
    <property type="match status" value="1"/>
</dbReference>
<protein>
    <submittedName>
        <fullName evidence="7">Iron complex transport system ATP-binding protein</fullName>
    </submittedName>
</protein>
<keyword evidence="4 7" id="KW-0067">ATP-binding</keyword>
<dbReference type="GO" id="GO:0016887">
    <property type="term" value="F:ATP hydrolysis activity"/>
    <property type="evidence" value="ECO:0007669"/>
    <property type="project" value="InterPro"/>
</dbReference>
<evidence type="ECO:0000313" key="7">
    <source>
        <dbReference type="EMBL" id="SFD92165.1"/>
    </source>
</evidence>
<sequence>MTLAARDVSWSAGGRRILNGVSVTAPAGGVLGLVGPNGSGKSSLLRLLGGLRRPDAGDVLLDGRPVSRVRRAELARRLAFVEQHSATEMQLRVRDVVSLGRTPHRGAWGGWTPADEAAVAAALETTGMTGRAGQSWSTLSGGERQRVQVARALAQEPREILLDEPTNHLDIRHQLELLDLLRSLRTTCVIALHDLDHAAAFCDCIAVLDRGRLVTQGLPAGTLTPGLIRDVFAVEATQRYDRHGTLRIDFTVAPPPARHRSLQAHCRSKPEDDRRSGSDSRQETYGHLS</sequence>
<dbReference type="InterPro" id="IPR017871">
    <property type="entry name" value="ABC_transporter-like_CS"/>
</dbReference>
<dbReference type="Gene3D" id="3.40.50.300">
    <property type="entry name" value="P-loop containing nucleotide triphosphate hydrolases"/>
    <property type="match status" value="1"/>
</dbReference>
<feature type="compositionally biased region" description="Basic and acidic residues" evidence="5">
    <location>
        <begin position="268"/>
        <end position="289"/>
    </location>
</feature>
<evidence type="ECO:0000313" key="8">
    <source>
        <dbReference type="Proteomes" id="UP000325289"/>
    </source>
</evidence>
<dbReference type="Proteomes" id="UP000325289">
    <property type="component" value="Unassembled WGS sequence"/>
</dbReference>
<dbReference type="SUPFAM" id="SSF52540">
    <property type="entry name" value="P-loop containing nucleoside triphosphate hydrolases"/>
    <property type="match status" value="1"/>
</dbReference>
<dbReference type="InterPro" id="IPR027417">
    <property type="entry name" value="P-loop_NTPase"/>
</dbReference>
<dbReference type="OrthoDB" id="9805601at2"/>